<organism evidence="4 5">
    <name type="scientific">Seonamhaeicola maritimus</name>
    <dbReference type="NCBI Taxonomy" id="2591822"/>
    <lineage>
        <taxon>Bacteria</taxon>
        <taxon>Pseudomonadati</taxon>
        <taxon>Bacteroidota</taxon>
        <taxon>Flavobacteriia</taxon>
        <taxon>Flavobacteriales</taxon>
        <taxon>Flavobacteriaceae</taxon>
    </lineage>
</organism>
<dbReference type="Proteomes" id="UP000321080">
    <property type="component" value="Unassembled WGS sequence"/>
</dbReference>
<evidence type="ECO:0000259" key="3">
    <source>
        <dbReference type="SMART" id="SM01007"/>
    </source>
</evidence>
<dbReference type="SUPFAM" id="SSF53639">
    <property type="entry name" value="AraD/HMP-PK domain-like"/>
    <property type="match status" value="1"/>
</dbReference>
<dbReference type="InterPro" id="IPR002347">
    <property type="entry name" value="SDR_fam"/>
</dbReference>
<dbReference type="AlphaFoldDB" id="A0A5C7GMN1"/>
<dbReference type="Gene3D" id="3.40.50.720">
    <property type="entry name" value="NAD(P)-binding Rossmann-like Domain"/>
    <property type="match status" value="1"/>
</dbReference>
<keyword evidence="2" id="KW-0560">Oxidoreductase</keyword>
<dbReference type="InterPro" id="IPR036291">
    <property type="entry name" value="NAD(P)-bd_dom_sf"/>
</dbReference>
<gene>
    <name evidence="4" type="ORF">FUA22_06710</name>
</gene>
<dbReference type="InterPro" id="IPR013454">
    <property type="entry name" value="Bifunc_RhaD/ADH"/>
</dbReference>
<dbReference type="EMBL" id="VRKQ01000008">
    <property type="protein sequence ID" value="TXG39554.1"/>
    <property type="molecule type" value="Genomic_DNA"/>
</dbReference>
<evidence type="ECO:0000313" key="4">
    <source>
        <dbReference type="EMBL" id="TXG39554.1"/>
    </source>
</evidence>
<dbReference type="OrthoDB" id="9774430at2"/>
<dbReference type="Gene3D" id="3.40.225.10">
    <property type="entry name" value="Class II aldolase/adducin N-terminal domain"/>
    <property type="match status" value="1"/>
</dbReference>
<dbReference type="SUPFAM" id="SSF51735">
    <property type="entry name" value="NAD(P)-binding Rossmann-fold domains"/>
    <property type="match status" value="1"/>
</dbReference>
<dbReference type="PRINTS" id="PR00081">
    <property type="entry name" value="GDHRDH"/>
</dbReference>
<comment type="similarity">
    <text evidence="1">Belongs to the short-chain dehydrogenases/reductases (SDR) family.</text>
</comment>
<dbReference type="RefSeq" id="WP_147767124.1">
    <property type="nucleotide sequence ID" value="NZ_VRKQ01000008.1"/>
</dbReference>
<sequence>MENTTKTFKYVDYLWNEEKAASFGDNQVELFLYRSNILGADLRITNYGGGNTSCKTIEKDPLTNEDVEVMWVKGSGGDIGTLTRSGIAGLYTGRLRDLKNVYQGLHDEDRMVGLFNHCIYDLDSKAPSIDTPLHGLLPFAHIDHLHPDALIAVAAAKDSEKVTKEIWGDTMGWVPWQKPGFDLGLQLEKCLADNPGIRGIVLGSHGLFTWGDTSYECYMNSLEVIEMASEFIERKLKEQGEVFGGQKVESLPQEERLEKAAQLMPLLRGLCSSENRMIGHFSDTDVVMQYINSNDLERLAPMGTSCPDHFLRTKIQPLVLTLDKNEDLSDAEAVKAKLEPAFEAYRQEYVDYYNTCKKDNSPAIRDANPVIIIYPGVGMFSFAKNKQTTRVASEFYINAINVMRGAEAITSYTSLPRQEAFDIEYWLLEEAKLQRMPKEKPLSRKVALVTGAGGGIGKAIADKLAAEGANVVLTDINEDALIEANGTYARDVSTYALCDVTNTDSIASAYKKATLEFGGVDMIVHSAGLAISKPLTDTTDKDWNILQSILVKGQFDLAKQFAVIVRKQGLGGDYIAIASKNGLVAGPNNVAYGTAKAAQQHMVRLLAAELAKDKVRVNTVNPDGVIVGSKIWEGAWAEGRAKANGITVEELPAFYAKRNLLNEIITPDDIANGVFSLVGILDKSTGNIINVDGGMANAFVR</sequence>
<dbReference type="NCBIfam" id="NF006191">
    <property type="entry name" value="PRK08324.1-5"/>
    <property type="match status" value="1"/>
</dbReference>
<feature type="domain" description="Class II aldolase/adducin N-terminal" evidence="3">
    <location>
        <begin position="30"/>
        <end position="232"/>
    </location>
</feature>
<dbReference type="PANTHER" id="PTHR43669:SF8">
    <property type="entry name" value="SHORT-CHAIN TYPE DEHYDROGENASE_REDUCTASE-RELATED"/>
    <property type="match status" value="1"/>
</dbReference>
<accession>A0A5C7GMN1</accession>
<dbReference type="InterPro" id="IPR001303">
    <property type="entry name" value="Aldolase_II/adducin_N"/>
</dbReference>
<evidence type="ECO:0000256" key="1">
    <source>
        <dbReference type="ARBA" id="ARBA00006484"/>
    </source>
</evidence>
<keyword evidence="5" id="KW-1185">Reference proteome</keyword>
<dbReference type="InterPro" id="IPR036409">
    <property type="entry name" value="Aldolase_II/adducin_N_sf"/>
</dbReference>
<name>A0A5C7GMN1_9FLAO</name>
<proteinExistence type="inferred from homology"/>
<evidence type="ECO:0000256" key="2">
    <source>
        <dbReference type="ARBA" id="ARBA00023002"/>
    </source>
</evidence>
<evidence type="ECO:0000313" key="5">
    <source>
        <dbReference type="Proteomes" id="UP000321080"/>
    </source>
</evidence>
<reference evidence="4 5" key="1">
    <citation type="submission" date="2019-08" db="EMBL/GenBank/DDBJ databases">
        <title>Seonamhaeicola sediminis sp. nov., isolated from marine sediment.</title>
        <authorList>
            <person name="Cao W.R."/>
        </authorList>
    </citation>
    <scope>NUCLEOTIDE SEQUENCE [LARGE SCALE GENOMIC DNA]</scope>
    <source>
        <strain evidence="4 5">1505</strain>
    </source>
</reference>
<dbReference type="PANTHER" id="PTHR43669">
    <property type="entry name" value="5-KETO-D-GLUCONATE 5-REDUCTASE"/>
    <property type="match status" value="1"/>
</dbReference>
<comment type="caution">
    <text evidence="4">The sequence shown here is derived from an EMBL/GenBank/DDBJ whole genome shotgun (WGS) entry which is preliminary data.</text>
</comment>
<dbReference type="SMART" id="SM01007">
    <property type="entry name" value="Aldolase_II"/>
    <property type="match status" value="1"/>
</dbReference>
<dbReference type="GO" id="GO:0016491">
    <property type="term" value="F:oxidoreductase activity"/>
    <property type="evidence" value="ECO:0007669"/>
    <property type="project" value="UniProtKB-KW"/>
</dbReference>
<protein>
    <submittedName>
        <fullName evidence="4">Bifunctional aldolase/short-chain dehydrogenase</fullName>
    </submittedName>
</protein>
<dbReference type="NCBIfam" id="NF006189">
    <property type="entry name" value="PRK08324.1-3"/>
    <property type="match status" value="1"/>
</dbReference>
<dbReference type="Pfam" id="PF13561">
    <property type="entry name" value="adh_short_C2"/>
    <property type="match status" value="1"/>
</dbReference>
<dbReference type="NCBIfam" id="TIGR02632">
    <property type="entry name" value="RhaD_aldol-ADH"/>
    <property type="match status" value="1"/>
</dbReference>
<dbReference type="Pfam" id="PF00596">
    <property type="entry name" value="Aldolase_II"/>
    <property type="match status" value="1"/>
</dbReference>